<name>A0A6G7PWQ8_9BACT</name>
<dbReference type="GO" id="GO:1904047">
    <property type="term" value="F:S-adenosyl-L-methionine binding"/>
    <property type="evidence" value="ECO:0007669"/>
    <property type="project" value="UniProtKB-UniRule"/>
</dbReference>
<evidence type="ECO:0000313" key="14">
    <source>
        <dbReference type="Proteomes" id="UP000502179"/>
    </source>
</evidence>
<dbReference type="InterPro" id="IPR013483">
    <property type="entry name" value="MoaA"/>
</dbReference>
<dbReference type="NCBIfam" id="NF001199">
    <property type="entry name" value="PRK00164.2-1"/>
    <property type="match status" value="1"/>
</dbReference>
<comment type="function">
    <text evidence="12">Catalyzes the cyclization of GTP to (8S)-3',8-cyclo-7,8-dihydroguanosine 5'-triphosphate.</text>
</comment>
<sequence length="322" mass="35939">MAFKDPFGRQINYLRVSLTDRCNFRCRYCRPQKNFNWLPPEAILSYEELLTILSVARKLGISRLRLTGGEPLIRREVLRLLERLADLGFEDLALTTNGFFLAQMAQDLKTAGLKRVNVSLDSLNPQTFKEITGVDGLKQVLRGLFAALEAGLSPVKVNVVVMRGVNHKEIPALASLSLKAPFHIRFIEFMPIGEETSWAENLFVPEEEIRHLLEDLGPLEPAIVRGTGPAKVFRLPGAPGTIGFISSQSHAFCHRCNRLRLTPEGHLRPCLFSDQEIDLRTVLRSGGGEEEIAFAFRKALRAKPASRTREGGPHRSMTSIGG</sequence>
<keyword evidence="6 12" id="KW-0408">Iron</keyword>
<dbReference type="PROSITE" id="PS51918">
    <property type="entry name" value="RADICAL_SAM"/>
    <property type="match status" value="1"/>
</dbReference>
<dbReference type="InterPro" id="IPR050105">
    <property type="entry name" value="MoCo_biosynth_MoaA/MoaC"/>
</dbReference>
<evidence type="ECO:0000256" key="9">
    <source>
        <dbReference type="ARBA" id="ARBA00023150"/>
    </source>
</evidence>
<dbReference type="EMBL" id="CP048877">
    <property type="protein sequence ID" value="QIJ71951.1"/>
    <property type="molecule type" value="Genomic_DNA"/>
</dbReference>
<keyword evidence="2 12" id="KW-0004">4Fe-4S</keyword>
<evidence type="ECO:0000256" key="6">
    <source>
        <dbReference type="ARBA" id="ARBA00023004"/>
    </source>
</evidence>
<dbReference type="GO" id="GO:0006777">
    <property type="term" value="P:Mo-molybdopterin cofactor biosynthetic process"/>
    <property type="evidence" value="ECO:0007669"/>
    <property type="project" value="UniProtKB-UniRule"/>
</dbReference>
<proteinExistence type="inferred from homology"/>
<evidence type="ECO:0000256" key="12">
    <source>
        <dbReference type="HAMAP-Rule" id="MF_01225"/>
    </source>
</evidence>
<dbReference type="GO" id="GO:0005525">
    <property type="term" value="F:GTP binding"/>
    <property type="evidence" value="ECO:0007669"/>
    <property type="project" value="UniProtKB-UniRule"/>
</dbReference>
<dbReference type="GO" id="GO:0061798">
    <property type="term" value="F:GTP 3',8'-cyclase activity"/>
    <property type="evidence" value="ECO:0007669"/>
    <property type="project" value="UniProtKB-UniRule"/>
</dbReference>
<evidence type="ECO:0000256" key="5">
    <source>
        <dbReference type="ARBA" id="ARBA00022741"/>
    </source>
</evidence>
<feature type="binding site" evidence="12">
    <location>
        <position position="270"/>
    </location>
    <ligand>
        <name>[4Fe-4S] cluster</name>
        <dbReference type="ChEBI" id="CHEBI:49883"/>
        <label>2</label>
        <note>4Fe-4S-substrate</note>
    </ligand>
</feature>
<dbReference type="InterPro" id="IPR058240">
    <property type="entry name" value="rSAM_sf"/>
</dbReference>
<dbReference type="KEGG" id="tav:G4V39_06595"/>
<gene>
    <name evidence="12 13" type="primary">moaA</name>
    <name evidence="13" type="ORF">G4V39_06595</name>
</gene>
<keyword evidence="3 12" id="KW-0949">S-adenosyl-L-methionine</keyword>
<dbReference type="SFLD" id="SFLDG01383">
    <property type="entry name" value="cyclic_pyranopterin_phosphate"/>
    <property type="match status" value="1"/>
</dbReference>
<protein>
    <recommendedName>
        <fullName evidence="1 12">GTP 3',8-cyclase</fullName>
        <ecNumber evidence="1 12">4.1.99.22</ecNumber>
    </recommendedName>
    <alternativeName>
        <fullName evidence="12">Molybdenum cofactor biosynthesis protein A</fullName>
    </alternativeName>
</protein>
<dbReference type="GO" id="GO:0061799">
    <property type="term" value="F:cyclic pyranopterin monophosphate synthase activity"/>
    <property type="evidence" value="ECO:0007669"/>
    <property type="project" value="TreeGrafter"/>
</dbReference>
<dbReference type="PANTHER" id="PTHR22960">
    <property type="entry name" value="MOLYBDOPTERIN COFACTOR SYNTHESIS PROTEIN A"/>
    <property type="match status" value="1"/>
</dbReference>
<dbReference type="InterPro" id="IPR040064">
    <property type="entry name" value="MoaA-like"/>
</dbReference>
<feature type="binding site" evidence="12">
    <location>
        <position position="29"/>
    </location>
    <ligand>
        <name>[4Fe-4S] cluster</name>
        <dbReference type="ChEBI" id="CHEBI:49883"/>
        <label>1</label>
        <note>4Fe-4S-S-AdoMet</note>
    </ligand>
</feature>
<evidence type="ECO:0000256" key="1">
    <source>
        <dbReference type="ARBA" id="ARBA00012167"/>
    </source>
</evidence>
<evidence type="ECO:0000256" key="7">
    <source>
        <dbReference type="ARBA" id="ARBA00023014"/>
    </source>
</evidence>
<keyword evidence="5 12" id="KW-0547">Nucleotide-binding</keyword>
<comment type="catalytic activity">
    <reaction evidence="11 12">
        <text>GTP + AH2 + S-adenosyl-L-methionine = (8S)-3',8-cyclo-7,8-dihydroguanosine 5'-triphosphate + 5'-deoxyadenosine + L-methionine + A + H(+)</text>
        <dbReference type="Rhea" id="RHEA:49576"/>
        <dbReference type="ChEBI" id="CHEBI:13193"/>
        <dbReference type="ChEBI" id="CHEBI:15378"/>
        <dbReference type="ChEBI" id="CHEBI:17319"/>
        <dbReference type="ChEBI" id="CHEBI:17499"/>
        <dbReference type="ChEBI" id="CHEBI:37565"/>
        <dbReference type="ChEBI" id="CHEBI:57844"/>
        <dbReference type="ChEBI" id="CHEBI:59789"/>
        <dbReference type="ChEBI" id="CHEBI:131766"/>
        <dbReference type="EC" id="4.1.99.22"/>
    </reaction>
</comment>
<dbReference type="SUPFAM" id="SSF102114">
    <property type="entry name" value="Radical SAM enzymes"/>
    <property type="match status" value="1"/>
</dbReference>
<dbReference type="PANTHER" id="PTHR22960:SF0">
    <property type="entry name" value="MOLYBDENUM COFACTOR BIOSYNTHESIS PROTEIN 1"/>
    <property type="match status" value="1"/>
</dbReference>
<keyword evidence="7 12" id="KW-0411">Iron-sulfur</keyword>
<dbReference type="PROSITE" id="PS01305">
    <property type="entry name" value="MOAA_NIFB_PQQE"/>
    <property type="match status" value="1"/>
</dbReference>
<dbReference type="SFLD" id="SFLDG01386">
    <property type="entry name" value="main_SPASM_domain-containing"/>
    <property type="match status" value="1"/>
</dbReference>
<evidence type="ECO:0000256" key="4">
    <source>
        <dbReference type="ARBA" id="ARBA00022723"/>
    </source>
</evidence>
<feature type="binding site" evidence="12">
    <location>
        <position position="28"/>
    </location>
    <ligand>
        <name>S-adenosyl-L-methionine</name>
        <dbReference type="ChEBI" id="CHEBI:59789"/>
    </ligand>
</feature>
<dbReference type="RefSeq" id="WP_166032168.1">
    <property type="nucleotide sequence ID" value="NZ_CP048877.1"/>
</dbReference>
<dbReference type="SMART" id="SM00729">
    <property type="entry name" value="Elp3"/>
    <property type="match status" value="1"/>
</dbReference>
<feature type="binding site" evidence="12">
    <location>
        <position position="156"/>
    </location>
    <ligand>
        <name>GTP</name>
        <dbReference type="ChEBI" id="CHEBI:37565"/>
    </ligand>
</feature>
<accession>A0A6G7PWQ8</accession>
<dbReference type="InterPro" id="IPR013785">
    <property type="entry name" value="Aldolase_TIM"/>
</dbReference>
<dbReference type="GO" id="GO:0046872">
    <property type="term" value="F:metal ion binding"/>
    <property type="evidence" value="ECO:0007669"/>
    <property type="project" value="UniProtKB-KW"/>
</dbReference>
<dbReference type="SFLD" id="SFLDG01067">
    <property type="entry name" value="SPASM/twitch_domain_containing"/>
    <property type="match status" value="1"/>
</dbReference>
<feature type="binding site" evidence="12">
    <location>
        <position position="15"/>
    </location>
    <ligand>
        <name>GTP</name>
        <dbReference type="ChEBI" id="CHEBI:37565"/>
    </ligand>
</feature>
<feature type="binding site" evidence="12">
    <location>
        <position position="119"/>
    </location>
    <ligand>
        <name>S-adenosyl-L-methionine</name>
        <dbReference type="ChEBI" id="CHEBI:59789"/>
    </ligand>
</feature>
<dbReference type="InterPro" id="IPR007197">
    <property type="entry name" value="rSAM"/>
</dbReference>
<dbReference type="Gene3D" id="3.20.20.70">
    <property type="entry name" value="Aldolase class I"/>
    <property type="match status" value="1"/>
</dbReference>
<evidence type="ECO:0000256" key="10">
    <source>
        <dbReference type="ARBA" id="ARBA00023239"/>
    </source>
</evidence>
<dbReference type="GO" id="GO:0051539">
    <property type="term" value="F:4 iron, 4 sulfur cluster binding"/>
    <property type="evidence" value="ECO:0007669"/>
    <property type="project" value="UniProtKB-UniRule"/>
</dbReference>
<feature type="binding site" evidence="12">
    <location>
        <position position="95"/>
    </location>
    <ligand>
        <name>GTP</name>
        <dbReference type="ChEBI" id="CHEBI:37565"/>
    </ligand>
</feature>
<comment type="similarity">
    <text evidence="12">Belongs to the radical SAM superfamily. MoaA family.</text>
</comment>
<dbReference type="Pfam" id="PF06463">
    <property type="entry name" value="Mob_synth_C"/>
    <property type="match status" value="1"/>
</dbReference>
<evidence type="ECO:0000256" key="3">
    <source>
        <dbReference type="ARBA" id="ARBA00022691"/>
    </source>
</evidence>
<keyword evidence="8 12" id="KW-0342">GTP-binding</keyword>
<comment type="subunit">
    <text evidence="12">Monomer and homodimer.</text>
</comment>
<comment type="cofactor">
    <cofactor evidence="12">
        <name>[4Fe-4S] cluster</name>
        <dbReference type="ChEBI" id="CHEBI:49883"/>
    </cofactor>
    <text evidence="12">Binds 2 [4Fe-4S] clusters. Binds 1 [4Fe-4S] cluster coordinated with 3 cysteines and an exchangeable S-adenosyl-L-methionine and 1 [4Fe-4S] cluster coordinated with 3 cysteines and the GTP-derived substrate.</text>
</comment>
<evidence type="ECO:0000256" key="8">
    <source>
        <dbReference type="ARBA" id="ARBA00023134"/>
    </source>
</evidence>
<dbReference type="UniPathway" id="UPA00344"/>
<evidence type="ECO:0000256" key="11">
    <source>
        <dbReference type="ARBA" id="ARBA00048697"/>
    </source>
</evidence>
<evidence type="ECO:0000256" key="2">
    <source>
        <dbReference type="ARBA" id="ARBA00022485"/>
    </source>
</evidence>
<evidence type="ECO:0000313" key="13">
    <source>
        <dbReference type="EMBL" id="QIJ71951.1"/>
    </source>
</evidence>
<dbReference type="CDD" id="cd21117">
    <property type="entry name" value="Twitch_MoaA"/>
    <property type="match status" value="1"/>
</dbReference>
<feature type="binding site" evidence="12">
    <location>
        <position position="22"/>
    </location>
    <ligand>
        <name>[4Fe-4S] cluster</name>
        <dbReference type="ChEBI" id="CHEBI:49883"/>
        <label>1</label>
        <note>4Fe-4S-S-AdoMet</note>
    </ligand>
</feature>
<dbReference type="EC" id="4.1.99.22" evidence="1 12"/>
<keyword evidence="14" id="KW-1185">Reference proteome</keyword>
<feature type="binding site" evidence="12">
    <location>
        <position position="26"/>
    </location>
    <ligand>
        <name>[4Fe-4S] cluster</name>
        <dbReference type="ChEBI" id="CHEBI:49883"/>
        <label>1</label>
        <note>4Fe-4S-S-AdoMet</note>
    </ligand>
</feature>
<dbReference type="CDD" id="cd01335">
    <property type="entry name" value="Radical_SAM"/>
    <property type="match status" value="1"/>
</dbReference>
<dbReference type="Pfam" id="PF04055">
    <property type="entry name" value="Radical_SAM"/>
    <property type="match status" value="1"/>
</dbReference>
<dbReference type="NCBIfam" id="TIGR02666">
    <property type="entry name" value="moaA"/>
    <property type="match status" value="1"/>
</dbReference>
<dbReference type="Proteomes" id="UP000502179">
    <property type="component" value="Chromosome"/>
</dbReference>
<dbReference type="SFLD" id="SFLDS00029">
    <property type="entry name" value="Radical_SAM"/>
    <property type="match status" value="1"/>
</dbReference>
<reference evidence="13 14" key="1">
    <citation type="submission" date="2020-02" db="EMBL/GenBank/DDBJ databases">
        <title>Genome analysis of Thermosulfuriphilus ammonigenes ST65T, an anaerobic thermophilic chemolithoautotrophic bacterium isolated from a deep-sea hydrothermal vent.</title>
        <authorList>
            <person name="Slobodkina G."/>
            <person name="Allioux M."/>
            <person name="Merkel A."/>
            <person name="Alain K."/>
            <person name="Jebbar M."/>
            <person name="Slobodkin A."/>
        </authorList>
    </citation>
    <scope>NUCLEOTIDE SEQUENCE [LARGE SCALE GENOMIC DNA]</scope>
    <source>
        <strain evidence="13 14">ST65</strain>
    </source>
</reference>
<dbReference type="InterPro" id="IPR010505">
    <property type="entry name" value="MoaA_twitch"/>
</dbReference>
<dbReference type="InterPro" id="IPR006638">
    <property type="entry name" value="Elp3/MiaA/NifB-like_rSAM"/>
</dbReference>
<dbReference type="AlphaFoldDB" id="A0A6G7PWQ8"/>
<feature type="binding site" evidence="12">
    <location>
        <position position="190"/>
    </location>
    <ligand>
        <name>S-adenosyl-L-methionine</name>
        <dbReference type="ChEBI" id="CHEBI:59789"/>
    </ligand>
</feature>
<dbReference type="InterPro" id="IPR000385">
    <property type="entry name" value="MoaA_NifB_PqqE_Fe-S-bd_CS"/>
</dbReference>
<feature type="binding site" evidence="12">
    <location>
        <begin position="258"/>
        <end position="260"/>
    </location>
    <ligand>
        <name>GTP</name>
        <dbReference type="ChEBI" id="CHEBI:37565"/>
    </ligand>
</feature>
<keyword evidence="10 12" id="KW-0456">Lyase</keyword>
<feature type="binding site" evidence="12">
    <location>
        <position position="253"/>
    </location>
    <ligand>
        <name>[4Fe-4S] cluster</name>
        <dbReference type="ChEBI" id="CHEBI:49883"/>
        <label>2</label>
        <note>4Fe-4S-substrate</note>
    </ligand>
</feature>
<organism evidence="13 14">
    <name type="scientific">Thermosulfuriphilus ammonigenes</name>
    <dbReference type="NCBI Taxonomy" id="1936021"/>
    <lineage>
        <taxon>Bacteria</taxon>
        <taxon>Pseudomonadati</taxon>
        <taxon>Thermodesulfobacteriota</taxon>
        <taxon>Thermodesulfobacteria</taxon>
        <taxon>Thermodesulfobacteriales</taxon>
        <taxon>Thermodesulfobacteriaceae</taxon>
        <taxon>Thermosulfuriphilus</taxon>
    </lineage>
</organism>
<keyword evidence="4 12" id="KW-0479">Metal-binding</keyword>
<comment type="pathway">
    <text evidence="12">Cofactor biosynthesis; molybdopterin biosynthesis.</text>
</comment>
<feature type="binding site" evidence="12">
    <location>
        <position position="69"/>
    </location>
    <ligand>
        <name>S-adenosyl-L-methionine</name>
        <dbReference type="ChEBI" id="CHEBI:59789"/>
    </ligand>
</feature>
<dbReference type="HAMAP" id="MF_01225_B">
    <property type="entry name" value="MoaA_B"/>
    <property type="match status" value="1"/>
</dbReference>
<feature type="binding site" evidence="12">
    <location>
        <position position="256"/>
    </location>
    <ligand>
        <name>[4Fe-4S] cluster</name>
        <dbReference type="ChEBI" id="CHEBI:49883"/>
        <label>2</label>
        <note>4Fe-4S-substrate</note>
    </ligand>
</feature>
<feature type="binding site" evidence="12">
    <location>
        <position position="65"/>
    </location>
    <ligand>
        <name>GTP</name>
        <dbReference type="ChEBI" id="CHEBI:37565"/>
    </ligand>
</feature>
<keyword evidence="9 12" id="KW-0501">Molybdenum cofactor biosynthesis</keyword>